<feature type="region of interest" description="Disordered" evidence="1">
    <location>
        <begin position="93"/>
        <end position="115"/>
    </location>
</feature>
<dbReference type="Proteomes" id="UP001500133">
    <property type="component" value="Unassembled WGS sequence"/>
</dbReference>
<evidence type="ECO:0000256" key="1">
    <source>
        <dbReference type="SAM" id="MobiDB-lite"/>
    </source>
</evidence>
<evidence type="ECO:0000313" key="2">
    <source>
        <dbReference type="EMBL" id="GAA3909260.1"/>
    </source>
</evidence>
<feature type="compositionally biased region" description="Low complexity" evidence="1">
    <location>
        <begin position="12"/>
        <end position="26"/>
    </location>
</feature>
<dbReference type="EMBL" id="BAAAZT010000075">
    <property type="protein sequence ID" value="GAA3909260.1"/>
    <property type="molecule type" value="Genomic_DNA"/>
</dbReference>
<comment type="caution">
    <text evidence="2">The sequence shown here is derived from an EMBL/GenBank/DDBJ whole genome shotgun (WGS) entry which is preliminary data.</text>
</comment>
<feature type="compositionally biased region" description="Basic and acidic residues" evidence="1">
    <location>
        <begin position="103"/>
        <end position="115"/>
    </location>
</feature>
<name>A0ABP7LV24_9GAMM</name>
<evidence type="ECO:0008006" key="4">
    <source>
        <dbReference type="Google" id="ProtNLM"/>
    </source>
</evidence>
<reference evidence="3" key="1">
    <citation type="journal article" date="2019" name="Int. J. Syst. Evol. Microbiol.">
        <title>The Global Catalogue of Microorganisms (GCM) 10K type strain sequencing project: providing services to taxonomists for standard genome sequencing and annotation.</title>
        <authorList>
            <consortium name="The Broad Institute Genomics Platform"/>
            <consortium name="The Broad Institute Genome Sequencing Center for Infectious Disease"/>
            <person name="Wu L."/>
            <person name="Ma J."/>
        </authorList>
    </citation>
    <scope>NUCLEOTIDE SEQUENCE [LARGE SCALE GENOMIC DNA]</scope>
    <source>
        <strain evidence="3">JCM 16914</strain>
    </source>
</reference>
<dbReference type="RefSeq" id="WP_344704786.1">
    <property type="nucleotide sequence ID" value="NZ_BAAAZT010000075.1"/>
</dbReference>
<feature type="region of interest" description="Disordered" evidence="1">
    <location>
        <begin position="1"/>
        <end position="26"/>
    </location>
</feature>
<keyword evidence="3" id="KW-1185">Reference proteome</keyword>
<evidence type="ECO:0000313" key="3">
    <source>
        <dbReference type="Proteomes" id="UP001500133"/>
    </source>
</evidence>
<gene>
    <name evidence="2" type="ORF">GCM10022228_19910</name>
</gene>
<proteinExistence type="predicted"/>
<dbReference type="Pfam" id="PF10115">
    <property type="entry name" value="HlyU"/>
    <property type="match status" value="1"/>
</dbReference>
<sequence>MTMLKKLFSTLSGSAGRAEQASAAPPAEPVAYKGYVIIAQPDIEDGRFRVSGVIQRPQDDGEALEHRFERSDVLPDRESCEAMTVSKAQRFIDETGEAMFGSDPRRRADGDSDAQ</sequence>
<organism evidence="2 3">
    <name type="scientific">Halomonas cibimaris</name>
    <dbReference type="NCBI Taxonomy" id="657012"/>
    <lineage>
        <taxon>Bacteria</taxon>
        <taxon>Pseudomonadati</taxon>
        <taxon>Pseudomonadota</taxon>
        <taxon>Gammaproteobacteria</taxon>
        <taxon>Oceanospirillales</taxon>
        <taxon>Halomonadaceae</taxon>
        <taxon>Halomonas</taxon>
    </lineage>
</organism>
<dbReference type="InterPro" id="IPR018772">
    <property type="entry name" value="Transcription_activator_HlyU"/>
</dbReference>
<accession>A0ABP7LV24</accession>
<protein>
    <recommendedName>
        <fullName evidence="4">Transcriptional activator HlyU</fullName>
    </recommendedName>
</protein>